<dbReference type="SUPFAM" id="SSF50249">
    <property type="entry name" value="Nucleic acid-binding proteins"/>
    <property type="match status" value="1"/>
</dbReference>
<dbReference type="Pfam" id="PF00436">
    <property type="entry name" value="SSB"/>
    <property type="match status" value="1"/>
</dbReference>
<accession>A0A4Q7USI7</accession>
<evidence type="ECO:0000256" key="4">
    <source>
        <dbReference type="SAM" id="MobiDB-lite"/>
    </source>
</evidence>
<sequence>MRTQITVSGNVTNQPVSRTTKDGVQVVEFGLACNSRRQDRGTGLWEDGETTFFTVTCWRKLAENVVESLHKGDPVLVLARFSTREYTRSDGTVRSELKLEAQSVGPDLGRSRAIIRRIARPAVDQPEAPSVGDVETDMVPEPRAGESDAASPYDIDEAALLDSRPLVAVPGADA</sequence>
<dbReference type="GO" id="GO:0009295">
    <property type="term" value="C:nucleoid"/>
    <property type="evidence" value="ECO:0007669"/>
    <property type="project" value="TreeGrafter"/>
</dbReference>
<dbReference type="AlphaFoldDB" id="A0A4Q7USI7"/>
<dbReference type="Gene3D" id="2.40.50.140">
    <property type="entry name" value="Nucleic acid-binding proteins"/>
    <property type="match status" value="1"/>
</dbReference>
<dbReference type="GO" id="GO:0003697">
    <property type="term" value="F:single-stranded DNA binding"/>
    <property type="evidence" value="ECO:0007669"/>
    <property type="project" value="UniProtKB-UniRule"/>
</dbReference>
<evidence type="ECO:0000256" key="2">
    <source>
        <dbReference type="HAMAP-Rule" id="MF_00984"/>
    </source>
</evidence>
<keyword evidence="6" id="KW-1185">Reference proteome</keyword>
<comment type="caution">
    <text evidence="5">The sequence shown here is derived from an EMBL/GenBank/DDBJ whole genome shotgun (WGS) entry which is preliminary data.</text>
</comment>
<comment type="subunit">
    <text evidence="2">Homotetramer.</text>
</comment>
<proteinExistence type="inferred from homology"/>
<organism evidence="5 6">
    <name type="scientific">Pseudonocardia sediminis</name>
    <dbReference type="NCBI Taxonomy" id="1397368"/>
    <lineage>
        <taxon>Bacteria</taxon>
        <taxon>Bacillati</taxon>
        <taxon>Actinomycetota</taxon>
        <taxon>Actinomycetes</taxon>
        <taxon>Pseudonocardiales</taxon>
        <taxon>Pseudonocardiaceae</taxon>
        <taxon>Pseudonocardia</taxon>
    </lineage>
</organism>
<dbReference type="PROSITE" id="PS50935">
    <property type="entry name" value="SSB"/>
    <property type="match status" value="1"/>
</dbReference>
<name>A0A4Q7USI7_PSEST</name>
<evidence type="ECO:0000256" key="3">
    <source>
        <dbReference type="RuleBase" id="RU000524"/>
    </source>
</evidence>
<keyword evidence="1 2" id="KW-0238">DNA-binding</keyword>
<feature type="region of interest" description="Disordered" evidence="4">
    <location>
        <begin position="124"/>
        <end position="153"/>
    </location>
</feature>
<dbReference type="PANTHER" id="PTHR10302">
    <property type="entry name" value="SINGLE-STRANDED DNA-BINDING PROTEIN"/>
    <property type="match status" value="1"/>
</dbReference>
<dbReference type="CDD" id="cd04496">
    <property type="entry name" value="SSB_OBF"/>
    <property type="match status" value="1"/>
</dbReference>
<evidence type="ECO:0000313" key="5">
    <source>
        <dbReference type="EMBL" id="RZT84616.1"/>
    </source>
</evidence>
<dbReference type="GO" id="GO:0006260">
    <property type="term" value="P:DNA replication"/>
    <property type="evidence" value="ECO:0007669"/>
    <property type="project" value="InterPro"/>
</dbReference>
<dbReference type="RefSeq" id="WP_165438266.1">
    <property type="nucleotide sequence ID" value="NZ_SHKL01000001.1"/>
</dbReference>
<evidence type="ECO:0000256" key="1">
    <source>
        <dbReference type="ARBA" id="ARBA00023125"/>
    </source>
</evidence>
<dbReference type="InterPro" id="IPR012340">
    <property type="entry name" value="NA-bd_OB-fold"/>
</dbReference>
<dbReference type="EMBL" id="SHKL01000001">
    <property type="protein sequence ID" value="RZT84616.1"/>
    <property type="molecule type" value="Genomic_DNA"/>
</dbReference>
<dbReference type="PANTHER" id="PTHR10302:SF27">
    <property type="entry name" value="SINGLE-STRANDED DNA-BINDING PROTEIN"/>
    <property type="match status" value="1"/>
</dbReference>
<dbReference type="Proteomes" id="UP000291591">
    <property type="component" value="Unassembled WGS sequence"/>
</dbReference>
<gene>
    <name evidence="5" type="ORF">EV383_1467</name>
</gene>
<dbReference type="HAMAP" id="MF_00984">
    <property type="entry name" value="SSB"/>
    <property type="match status" value="1"/>
</dbReference>
<dbReference type="InterPro" id="IPR000424">
    <property type="entry name" value="Primosome_PriB/ssb"/>
</dbReference>
<dbReference type="NCBIfam" id="TIGR00621">
    <property type="entry name" value="ssb"/>
    <property type="match status" value="1"/>
</dbReference>
<protein>
    <recommendedName>
        <fullName evidence="2 3">Single-stranded DNA-binding protein</fullName>
        <shortName evidence="2">SSB</shortName>
    </recommendedName>
</protein>
<evidence type="ECO:0000313" key="6">
    <source>
        <dbReference type="Proteomes" id="UP000291591"/>
    </source>
</evidence>
<reference evidence="5 6" key="1">
    <citation type="submission" date="2019-02" db="EMBL/GenBank/DDBJ databases">
        <title>Sequencing the genomes of 1000 actinobacteria strains.</title>
        <authorList>
            <person name="Klenk H.-P."/>
        </authorList>
    </citation>
    <scope>NUCLEOTIDE SEQUENCE [LARGE SCALE GENOMIC DNA]</scope>
    <source>
        <strain evidence="5 6">DSM 45779</strain>
    </source>
</reference>
<comment type="caution">
    <text evidence="2">Lacks conserved residue(s) required for the propagation of feature annotation.</text>
</comment>
<dbReference type="InterPro" id="IPR011344">
    <property type="entry name" value="ssDNA-bd"/>
</dbReference>